<protein>
    <submittedName>
        <fullName evidence="1">Uncharacterized protein</fullName>
    </submittedName>
</protein>
<accession>A0AAV5AB54</accession>
<keyword evidence="2" id="KW-1185">Reference proteome</keyword>
<reference evidence="1" key="1">
    <citation type="submission" date="2021-10" db="EMBL/GenBank/DDBJ databases">
        <title>De novo Genome Assembly of Clathrus columnatus (Basidiomycota, Fungi) Using Illumina and Nanopore Sequence Data.</title>
        <authorList>
            <person name="Ogiso-Tanaka E."/>
            <person name="Itagaki H."/>
            <person name="Hosoya T."/>
            <person name="Hosaka K."/>
        </authorList>
    </citation>
    <scope>NUCLEOTIDE SEQUENCE</scope>
    <source>
        <strain evidence="1">MO-923</strain>
    </source>
</reference>
<gene>
    <name evidence="1" type="ORF">Clacol_004482</name>
</gene>
<comment type="caution">
    <text evidence="1">The sequence shown here is derived from an EMBL/GenBank/DDBJ whole genome shotgun (WGS) entry which is preliminary data.</text>
</comment>
<dbReference type="EMBL" id="BPWL01000005">
    <property type="protein sequence ID" value="GJJ10256.1"/>
    <property type="molecule type" value="Genomic_DNA"/>
</dbReference>
<proteinExistence type="predicted"/>
<dbReference type="Proteomes" id="UP001050691">
    <property type="component" value="Unassembled WGS sequence"/>
</dbReference>
<evidence type="ECO:0000313" key="1">
    <source>
        <dbReference type="EMBL" id="GJJ10256.1"/>
    </source>
</evidence>
<evidence type="ECO:0000313" key="2">
    <source>
        <dbReference type="Proteomes" id="UP001050691"/>
    </source>
</evidence>
<dbReference type="AlphaFoldDB" id="A0AAV5AB54"/>
<sequence length="319" mass="37101">MNPEISRHIRRLQVTKPQNITPLLWSYQLLARALSQMVNLKALEWSINTTPVFDPNSDIGKDYPNLRILKRQALVGDLISFCRWPNMRVLSLLIDLDRSKAPKKESIIEFIGFHSNIVSLEWNLRAIDGNKDSVRSVVLSPCIPPRPLKKIVGFPTDVEVWDHLESFKNICQSSLRIVVIPVKSIYQLTTFAAIFPNVESIDMRRNDLLRNSGNTPNTMEAILSSLSCLKRLRVILGIPLWEHDRPEEVKEDNKFFPWIHVLFPRLEFWGEPEDGVVFTRDGNNVSSWHWVRLPPATLYRFRDREQDFTIREECDRFAS</sequence>
<organism evidence="1 2">
    <name type="scientific">Clathrus columnatus</name>
    <dbReference type="NCBI Taxonomy" id="1419009"/>
    <lineage>
        <taxon>Eukaryota</taxon>
        <taxon>Fungi</taxon>
        <taxon>Dikarya</taxon>
        <taxon>Basidiomycota</taxon>
        <taxon>Agaricomycotina</taxon>
        <taxon>Agaricomycetes</taxon>
        <taxon>Phallomycetidae</taxon>
        <taxon>Phallales</taxon>
        <taxon>Clathraceae</taxon>
        <taxon>Clathrus</taxon>
    </lineage>
</organism>
<name>A0AAV5AB54_9AGAM</name>